<evidence type="ECO:0000313" key="3">
    <source>
        <dbReference type="EMBL" id="NMG76484.1"/>
    </source>
</evidence>
<evidence type="ECO:0000256" key="1">
    <source>
        <dbReference type="ARBA" id="ARBA00023239"/>
    </source>
</evidence>
<dbReference type="RefSeq" id="WP_169261629.1">
    <property type="nucleotide sequence ID" value="NZ_WTVQ01000033.1"/>
</dbReference>
<reference evidence="3 4" key="1">
    <citation type="submission" date="2019-12" db="EMBL/GenBank/DDBJ databases">
        <title>Comparative genomics gives insights into the taxonomy of the Azoarcus-Aromatoleum group and reveals separate origins of nif in the plant-associated Azoarcus and non-plant-associated Aromatoleum sub-groups.</title>
        <authorList>
            <person name="Lafos M."/>
            <person name="Maluk M."/>
            <person name="Batista M."/>
            <person name="Junghare M."/>
            <person name="Carmona M."/>
            <person name="Faoro H."/>
            <person name="Cruz L.M."/>
            <person name="Battistoni F."/>
            <person name="De Souza E."/>
            <person name="Pedrosa F."/>
            <person name="Chen W.-M."/>
            <person name="Poole P.S."/>
            <person name="Dixon R.A."/>
            <person name="James E.K."/>
        </authorList>
    </citation>
    <scope>NUCLEOTIDE SEQUENCE [LARGE SCALE GENOMIC DNA]</scope>
    <source>
        <strain evidence="3 4">22Lin</strain>
    </source>
</reference>
<keyword evidence="1" id="KW-0456">Lyase</keyword>
<protein>
    <submittedName>
        <fullName evidence="3">2-oxopent-4-enoate hydratase</fullName>
    </submittedName>
</protein>
<organism evidence="3 4">
    <name type="scientific">Aromatoleum diolicum</name>
    <dbReference type="NCBI Taxonomy" id="75796"/>
    <lineage>
        <taxon>Bacteria</taxon>
        <taxon>Pseudomonadati</taxon>
        <taxon>Pseudomonadota</taxon>
        <taxon>Betaproteobacteria</taxon>
        <taxon>Rhodocyclales</taxon>
        <taxon>Rhodocyclaceae</taxon>
        <taxon>Aromatoleum</taxon>
    </lineage>
</organism>
<name>A0ABX1QH34_9RHOO</name>
<dbReference type="InterPro" id="IPR011234">
    <property type="entry name" value="Fumarylacetoacetase-like_C"/>
</dbReference>
<dbReference type="InterPro" id="IPR050772">
    <property type="entry name" value="Hydratase-Decarb/MhpD_sf"/>
</dbReference>
<feature type="domain" description="Fumarylacetoacetase-like C-terminal" evidence="2">
    <location>
        <begin position="69"/>
        <end position="257"/>
    </location>
</feature>
<accession>A0ABX1QH34</accession>
<evidence type="ECO:0000313" key="4">
    <source>
        <dbReference type="Proteomes" id="UP000648984"/>
    </source>
</evidence>
<sequence>MNDTLTTGLGDELYEALRKGRTVPPLTTRHPDITIDDAYRISLRLLQRREADGERVIGKKIGVTSKAVQDMLDVHQPDFGFLTDAMLFDDGATISLKDYPLIQPRAEGEIAFMLKADLCGPGVTRDDVLAATEWVAPCFEIVDSRIDDWKIRIQDTVADNASCGVFVVGRERVDPRKLDLAAVRMEMFRNGERAGSGVGAAVQGHPAEAVAWLANTLGEFGIPFRKGELILSGSLAPLVPATAGDRFTMQIDGLGSCSIAFA</sequence>
<comment type="caution">
    <text evidence="3">The sequence shown here is derived from an EMBL/GenBank/DDBJ whole genome shotgun (WGS) entry which is preliminary data.</text>
</comment>
<dbReference type="Proteomes" id="UP000648984">
    <property type="component" value="Unassembled WGS sequence"/>
</dbReference>
<dbReference type="Gene3D" id="3.90.850.10">
    <property type="entry name" value="Fumarylacetoacetase-like, C-terminal domain"/>
    <property type="match status" value="1"/>
</dbReference>
<proteinExistence type="predicted"/>
<keyword evidence="4" id="KW-1185">Reference proteome</keyword>
<dbReference type="Pfam" id="PF01557">
    <property type="entry name" value="FAA_hydrolase"/>
    <property type="match status" value="1"/>
</dbReference>
<dbReference type="EMBL" id="WTVQ01000033">
    <property type="protein sequence ID" value="NMG76484.1"/>
    <property type="molecule type" value="Genomic_DNA"/>
</dbReference>
<dbReference type="PANTHER" id="PTHR30143:SF0">
    <property type="entry name" value="2-KETO-4-PENTENOATE HYDRATASE"/>
    <property type="match status" value="1"/>
</dbReference>
<dbReference type="PANTHER" id="PTHR30143">
    <property type="entry name" value="ACID HYDRATASE"/>
    <property type="match status" value="1"/>
</dbReference>
<evidence type="ECO:0000259" key="2">
    <source>
        <dbReference type="Pfam" id="PF01557"/>
    </source>
</evidence>
<gene>
    <name evidence="3" type="ORF">GPA25_17125</name>
</gene>
<dbReference type="SUPFAM" id="SSF56529">
    <property type="entry name" value="FAH"/>
    <property type="match status" value="1"/>
</dbReference>
<dbReference type="InterPro" id="IPR036663">
    <property type="entry name" value="Fumarylacetoacetase_C_sf"/>
</dbReference>